<keyword evidence="3" id="KW-1185">Reference proteome</keyword>
<organism evidence="2 3">
    <name type="scientific">Trifolium medium</name>
    <dbReference type="NCBI Taxonomy" id="97028"/>
    <lineage>
        <taxon>Eukaryota</taxon>
        <taxon>Viridiplantae</taxon>
        <taxon>Streptophyta</taxon>
        <taxon>Embryophyta</taxon>
        <taxon>Tracheophyta</taxon>
        <taxon>Spermatophyta</taxon>
        <taxon>Magnoliopsida</taxon>
        <taxon>eudicotyledons</taxon>
        <taxon>Gunneridae</taxon>
        <taxon>Pentapetalae</taxon>
        <taxon>rosids</taxon>
        <taxon>fabids</taxon>
        <taxon>Fabales</taxon>
        <taxon>Fabaceae</taxon>
        <taxon>Papilionoideae</taxon>
        <taxon>50 kb inversion clade</taxon>
        <taxon>NPAAA clade</taxon>
        <taxon>Hologalegina</taxon>
        <taxon>IRL clade</taxon>
        <taxon>Trifolieae</taxon>
        <taxon>Trifolium</taxon>
    </lineage>
</organism>
<comment type="caution">
    <text evidence="2">The sequence shown here is derived from an EMBL/GenBank/DDBJ whole genome shotgun (WGS) entry which is preliminary data.</text>
</comment>
<accession>A0A392SNC9</accession>
<proteinExistence type="predicted"/>
<feature type="region of interest" description="Disordered" evidence="1">
    <location>
        <begin position="1"/>
        <end position="39"/>
    </location>
</feature>
<dbReference type="Proteomes" id="UP000265520">
    <property type="component" value="Unassembled WGS sequence"/>
</dbReference>
<feature type="compositionally biased region" description="Basic residues" evidence="1">
    <location>
        <begin position="19"/>
        <end position="31"/>
    </location>
</feature>
<evidence type="ECO:0000313" key="2">
    <source>
        <dbReference type="EMBL" id="MCI49430.1"/>
    </source>
</evidence>
<dbReference type="EMBL" id="LXQA010401042">
    <property type="protein sequence ID" value="MCI49430.1"/>
    <property type="molecule type" value="Genomic_DNA"/>
</dbReference>
<evidence type="ECO:0000256" key="1">
    <source>
        <dbReference type="SAM" id="MobiDB-lite"/>
    </source>
</evidence>
<protein>
    <submittedName>
        <fullName evidence="2">Uncharacterized protein</fullName>
    </submittedName>
</protein>
<dbReference type="AlphaFoldDB" id="A0A392SNC9"/>
<evidence type="ECO:0000313" key="3">
    <source>
        <dbReference type="Proteomes" id="UP000265520"/>
    </source>
</evidence>
<reference evidence="2 3" key="1">
    <citation type="journal article" date="2018" name="Front. Plant Sci.">
        <title>Red Clover (Trifolium pratense) and Zigzag Clover (T. medium) - A Picture of Genomic Similarities and Differences.</title>
        <authorList>
            <person name="Dluhosova J."/>
            <person name="Istvanek J."/>
            <person name="Nedelnik J."/>
            <person name="Repkova J."/>
        </authorList>
    </citation>
    <scope>NUCLEOTIDE SEQUENCE [LARGE SCALE GENOMIC DNA]</scope>
    <source>
        <strain evidence="3">cv. 10/8</strain>
        <tissue evidence="2">Leaf</tissue>
    </source>
</reference>
<name>A0A392SNC9_9FABA</name>
<feature type="non-terminal residue" evidence="2">
    <location>
        <position position="39"/>
    </location>
</feature>
<sequence length="39" mass="4553">MHEPDKDERDIVAGVSRTKTNRHCRRHRIKRLSAGDVPD</sequence>
<feature type="compositionally biased region" description="Basic and acidic residues" evidence="1">
    <location>
        <begin position="1"/>
        <end position="11"/>
    </location>
</feature>